<proteinExistence type="evidence at transcript level"/>
<evidence type="ECO:0000313" key="2">
    <source>
        <dbReference type="EMBL" id="JAG92163.1"/>
    </source>
</evidence>
<accession>A0A0C9SF08</accession>
<keyword evidence="1" id="KW-0732">Signal</keyword>
<reference evidence="2" key="1">
    <citation type="journal article" date="2015" name="PLoS ONE">
        <title>An Insight into the Sialome of the Lone Star Tick, Amblyomma americanum, with a Glimpse on Its Time Dependent Gene Expression.</title>
        <authorList>
            <person name="Karim S."/>
            <person name="Ribeiro J.M."/>
        </authorList>
    </citation>
    <scope>NUCLEOTIDE SEQUENCE</scope>
    <source>
        <tissue evidence="2">Salivary gland</tissue>
    </source>
</reference>
<name>A0A0C9SF08_AMBAM</name>
<dbReference type="AlphaFoldDB" id="A0A0C9SF08"/>
<dbReference type="InterPro" id="IPR046350">
    <property type="entry name" value="Cystatin_sf"/>
</dbReference>
<dbReference type="EMBL" id="GBZX01000577">
    <property type="protein sequence ID" value="JAG92163.1"/>
    <property type="molecule type" value="mRNA"/>
</dbReference>
<evidence type="ECO:0000256" key="1">
    <source>
        <dbReference type="SAM" id="SignalP"/>
    </source>
</evidence>
<sequence>MNVYLNIALFFCGAVVAQGRAPTILGGWMHHENPSSSLKFFNLAFQAFAARVSPPYLRGINLKVVKASTQVVNGVNYKLEVEKAEVSCGFQQLAWPATYYNWNPYKNLLCWTGKVLEVCTIQLHENIRAQKVIIESFDCRKP</sequence>
<dbReference type="SUPFAM" id="SSF54403">
    <property type="entry name" value="Cystatin/monellin"/>
    <property type="match status" value="1"/>
</dbReference>
<dbReference type="Gene3D" id="3.10.450.10">
    <property type="match status" value="1"/>
</dbReference>
<organism evidence="2">
    <name type="scientific">Amblyomma americanum</name>
    <name type="common">Lone star tick</name>
    <dbReference type="NCBI Taxonomy" id="6943"/>
    <lineage>
        <taxon>Eukaryota</taxon>
        <taxon>Metazoa</taxon>
        <taxon>Ecdysozoa</taxon>
        <taxon>Arthropoda</taxon>
        <taxon>Chelicerata</taxon>
        <taxon>Arachnida</taxon>
        <taxon>Acari</taxon>
        <taxon>Parasitiformes</taxon>
        <taxon>Ixodida</taxon>
        <taxon>Ixodoidea</taxon>
        <taxon>Ixodidae</taxon>
        <taxon>Amblyomminae</taxon>
        <taxon>Amblyomma</taxon>
    </lineage>
</organism>
<feature type="chain" id="PRO_5002202861" evidence="1">
    <location>
        <begin position="20"/>
        <end position="142"/>
    </location>
</feature>
<protein>
    <submittedName>
        <fullName evidence="2">Putative secreted protein</fullName>
    </submittedName>
</protein>
<feature type="signal peptide" evidence="1">
    <location>
        <begin position="1"/>
        <end position="19"/>
    </location>
</feature>